<organism evidence="2 3">
    <name type="scientific">Burkholderia latens</name>
    <dbReference type="NCBI Taxonomy" id="488446"/>
    <lineage>
        <taxon>Bacteria</taxon>
        <taxon>Pseudomonadati</taxon>
        <taxon>Pseudomonadota</taxon>
        <taxon>Betaproteobacteria</taxon>
        <taxon>Burkholderiales</taxon>
        <taxon>Burkholderiaceae</taxon>
        <taxon>Burkholderia</taxon>
        <taxon>Burkholderia cepacia complex</taxon>
    </lineage>
</organism>
<keyword evidence="2" id="KW-0223">Dioxygenase</keyword>
<dbReference type="GO" id="GO:0051213">
    <property type="term" value="F:dioxygenase activity"/>
    <property type="evidence" value="ECO:0007669"/>
    <property type="project" value="UniProtKB-KW"/>
</dbReference>
<comment type="caution">
    <text evidence="2">The sequence shown here is derived from an EMBL/GenBank/DDBJ whole genome shotgun (WGS) entry which is preliminary data.</text>
</comment>
<dbReference type="InterPro" id="IPR014710">
    <property type="entry name" value="RmlC-like_jellyroll"/>
</dbReference>
<evidence type="ECO:0000313" key="3">
    <source>
        <dbReference type="Proteomes" id="UP000056450"/>
    </source>
</evidence>
<feature type="domain" description="ChrR-like cupin" evidence="1">
    <location>
        <begin position="21"/>
        <end position="108"/>
    </location>
</feature>
<keyword evidence="2" id="KW-0560">Oxidoreductase</keyword>
<accession>A0AAP1G6R4</accession>
<dbReference type="InterPro" id="IPR025979">
    <property type="entry name" value="ChrR-like_cupin_dom"/>
</dbReference>
<dbReference type="InterPro" id="IPR011051">
    <property type="entry name" value="RmlC_Cupin_sf"/>
</dbReference>
<dbReference type="RefSeq" id="WP_059546816.1">
    <property type="nucleotide sequence ID" value="NZ_CBCPGW010000026.1"/>
</dbReference>
<protein>
    <submittedName>
        <fullName evidence="2">2,4-dihydroxyacetophenone dioxygenase</fullName>
    </submittedName>
</protein>
<dbReference type="Gene3D" id="2.60.120.10">
    <property type="entry name" value="Jelly Rolls"/>
    <property type="match status" value="1"/>
</dbReference>
<evidence type="ECO:0000259" key="1">
    <source>
        <dbReference type="Pfam" id="PF12973"/>
    </source>
</evidence>
<reference evidence="2 3" key="1">
    <citation type="submission" date="2015-11" db="EMBL/GenBank/DDBJ databases">
        <title>Expanding the genomic diversity of Burkholderia species for the development of highly accurate diagnostics.</title>
        <authorList>
            <person name="Sahl J."/>
            <person name="Keim P."/>
            <person name="Wagner D."/>
        </authorList>
    </citation>
    <scope>NUCLEOTIDE SEQUENCE [LARGE SCALE GENOMIC DNA]</scope>
    <source>
        <strain evidence="2 3">RF32-BP12</strain>
    </source>
</reference>
<dbReference type="EMBL" id="LOTQ01000030">
    <property type="protein sequence ID" value="KVA04555.1"/>
    <property type="molecule type" value="Genomic_DNA"/>
</dbReference>
<dbReference type="Pfam" id="PF12973">
    <property type="entry name" value="Cupin_7"/>
    <property type="match status" value="1"/>
</dbReference>
<dbReference type="CDD" id="cd20302">
    <property type="entry name" value="cupin_DAD"/>
    <property type="match status" value="1"/>
</dbReference>
<dbReference type="Proteomes" id="UP000056450">
    <property type="component" value="Unassembled WGS sequence"/>
</dbReference>
<evidence type="ECO:0000313" key="2">
    <source>
        <dbReference type="EMBL" id="KVA04555.1"/>
    </source>
</evidence>
<gene>
    <name evidence="2" type="ORF">WI41_20890</name>
</gene>
<dbReference type="SUPFAM" id="SSF51182">
    <property type="entry name" value="RmlC-like cupins"/>
    <property type="match status" value="1"/>
</dbReference>
<dbReference type="AlphaFoldDB" id="A0AAP1G6R4"/>
<name>A0AAP1G6R4_9BURK</name>
<sequence length="171" mass="18788">MTQPSAPLSTDLPPISCLPGDALPWLPMSADLPGLAIKYLHINAAEDTLTALLKMPAGGTLPRHRHDGEVFVHTLQGAWRYREYEWIAQAGSTVLEPAGSVHTPETLGAPGEDVITLNVMRGDLVLLDDDGRETARENCRVALLRQRKHARAAPHDATAFVTRQDKQRDMR</sequence>
<proteinExistence type="predicted"/>